<proteinExistence type="predicted"/>
<gene>
    <name evidence="3" type="ORF">UFOPK2289_01160</name>
    <name evidence="4" type="ORF">UFOPK2822_00379</name>
    <name evidence="5" type="ORF">UFOPK3346_00241</name>
    <name evidence="6" type="ORF">UFOPK3670_00229</name>
    <name evidence="7" type="ORF">UFOPK4308_00268</name>
</gene>
<name>A0A6J6MC66_9ZZZZ</name>
<dbReference type="PROSITE" id="PS50943">
    <property type="entry name" value="HTH_CROC1"/>
    <property type="match status" value="1"/>
</dbReference>
<dbReference type="InterPro" id="IPR050400">
    <property type="entry name" value="Bact_Cytoskel_RodZ"/>
</dbReference>
<feature type="region of interest" description="Disordered" evidence="1">
    <location>
        <begin position="131"/>
        <end position="150"/>
    </location>
</feature>
<dbReference type="GO" id="GO:0003677">
    <property type="term" value="F:DNA binding"/>
    <property type="evidence" value="ECO:0007669"/>
    <property type="project" value="InterPro"/>
</dbReference>
<dbReference type="InterPro" id="IPR025194">
    <property type="entry name" value="RodZ-like_C"/>
</dbReference>
<dbReference type="AlphaFoldDB" id="A0A6J6MC66"/>
<feature type="domain" description="HTH cro/C1-type" evidence="2">
    <location>
        <begin position="7"/>
        <end position="67"/>
    </location>
</feature>
<dbReference type="EMBL" id="CAEZWT010000041">
    <property type="protein sequence ID" value="CAB4671526.1"/>
    <property type="molecule type" value="Genomic_DNA"/>
</dbReference>
<organism evidence="3">
    <name type="scientific">freshwater metagenome</name>
    <dbReference type="NCBI Taxonomy" id="449393"/>
    <lineage>
        <taxon>unclassified sequences</taxon>
        <taxon>metagenomes</taxon>
        <taxon>ecological metagenomes</taxon>
    </lineage>
</organism>
<dbReference type="Pfam" id="PF13413">
    <property type="entry name" value="HTH_25"/>
    <property type="match status" value="1"/>
</dbReference>
<dbReference type="EMBL" id="CAFBMV010000001">
    <property type="protein sequence ID" value="CAB4913843.1"/>
    <property type="molecule type" value="Genomic_DNA"/>
</dbReference>
<evidence type="ECO:0000313" key="4">
    <source>
        <dbReference type="EMBL" id="CAB4744063.1"/>
    </source>
</evidence>
<dbReference type="Pfam" id="PF13464">
    <property type="entry name" value="RodZ_C"/>
    <property type="match status" value="1"/>
</dbReference>
<dbReference type="InterPro" id="IPR010982">
    <property type="entry name" value="Lambda_DNA-bd_dom_sf"/>
</dbReference>
<reference evidence="3" key="1">
    <citation type="submission" date="2020-05" db="EMBL/GenBank/DDBJ databases">
        <authorList>
            <person name="Chiriac C."/>
            <person name="Salcher M."/>
            <person name="Ghai R."/>
            <person name="Kavagutti S V."/>
        </authorList>
    </citation>
    <scope>NUCLEOTIDE SEQUENCE</scope>
</reference>
<dbReference type="InterPro" id="IPR001387">
    <property type="entry name" value="Cro/C1-type_HTH"/>
</dbReference>
<evidence type="ECO:0000313" key="7">
    <source>
        <dbReference type="EMBL" id="CAB5053787.1"/>
    </source>
</evidence>
<dbReference type="CDD" id="cd00093">
    <property type="entry name" value="HTH_XRE"/>
    <property type="match status" value="1"/>
</dbReference>
<dbReference type="EMBL" id="CAFBLE010000002">
    <property type="protein sequence ID" value="CAB4857001.1"/>
    <property type="molecule type" value="Genomic_DNA"/>
</dbReference>
<dbReference type="PANTHER" id="PTHR34475">
    <property type="match status" value="1"/>
</dbReference>
<evidence type="ECO:0000259" key="2">
    <source>
        <dbReference type="PROSITE" id="PS50943"/>
    </source>
</evidence>
<protein>
    <submittedName>
        <fullName evidence="3">Unannotated protein</fullName>
    </submittedName>
</protein>
<dbReference type="SUPFAM" id="SSF47413">
    <property type="entry name" value="lambda repressor-like DNA-binding domains"/>
    <property type="match status" value="1"/>
</dbReference>
<sequence length="239" mass="25213">MSLGAALQQARKAAGMSLEDLAQRTSIRPSVLRDFENDDFSKSGGETYARGHTRNIAIALGVNPAAFLELYDSEQSTVTRTMQDLLVENHVTSTYTERPRFSIKTLAIISATAICVGLVGSVVASNFSSAPPASKNLAVKPSPSSSTSSKEVLPVSGLQLKIETSRGSSWIFATDENGATLFSGSMAQGESKILTASEKVIIRFGNAGAVDVWVNGKKLSSMGTVGEVVDRTFDANSAS</sequence>
<evidence type="ECO:0000256" key="1">
    <source>
        <dbReference type="SAM" id="MobiDB-lite"/>
    </source>
</evidence>
<feature type="compositionally biased region" description="Low complexity" evidence="1">
    <location>
        <begin position="139"/>
        <end position="150"/>
    </location>
</feature>
<dbReference type="PANTHER" id="PTHR34475:SF1">
    <property type="entry name" value="CYTOSKELETON PROTEIN RODZ"/>
    <property type="match status" value="1"/>
</dbReference>
<evidence type="ECO:0000313" key="3">
    <source>
        <dbReference type="EMBL" id="CAB4671526.1"/>
    </source>
</evidence>
<accession>A0A6J6MC66</accession>
<evidence type="ECO:0000313" key="5">
    <source>
        <dbReference type="EMBL" id="CAB4857001.1"/>
    </source>
</evidence>
<evidence type="ECO:0000313" key="6">
    <source>
        <dbReference type="EMBL" id="CAB4913843.1"/>
    </source>
</evidence>
<dbReference type="EMBL" id="CAFBQL010000002">
    <property type="protein sequence ID" value="CAB5053787.1"/>
    <property type="molecule type" value="Genomic_DNA"/>
</dbReference>
<dbReference type="EMBL" id="CAEZZC010000004">
    <property type="protein sequence ID" value="CAB4744063.1"/>
    <property type="molecule type" value="Genomic_DNA"/>
</dbReference>
<dbReference type="Gene3D" id="1.10.260.40">
    <property type="entry name" value="lambda repressor-like DNA-binding domains"/>
    <property type="match status" value="1"/>
</dbReference>
<dbReference type="SMART" id="SM00530">
    <property type="entry name" value="HTH_XRE"/>
    <property type="match status" value="1"/>
</dbReference>